<dbReference type="SMART" id="SM00020">
    <property type="entry name" value="Tryp_SPc"/>
    <property type="match status" value="1"/>
</dbReference>
<dbReference type="InterPro" id="IPR001314">
    <property type="entry name" value="Peptidase_S1A"/>
</dbReference>
<dbReference type="Pfam" id="PF00089">
    <property type="entry name" value="Trypsin"/>
    <property type="match status" value="1"/>
</dbReference>
<dbReference type="GeneTree" id="ENSGT00940000165418"/>
<dbReference type="PRINTS" id="PR00722">
    <property type="entry name" value="CHYMOTRYPSIN"/>
</dbReference>
<dbReference type="PANTHER" id="PTHR24252:SF21">
    <property type="entry name" value="TRANSMEMBRANE SERINE PROTEASE 12"/>
    <property type="match status" value="1"/>
</dbReference>
<accession>A0A7M4E134</accession>
<dbReference type="InterPro" id="IPR018114">
    <property type="entry name" value="TRYPSIN_HIS"/>
</dbReference>
<dbReference type="PANTHER" id="PTHR24252">
    <property type="entry name" value="ACROSIN-RELATED"/>
    <property type="match status" value="1"/>
</dbReference>
<dbReference type="Ensembl" id="ENSCPRT00005003259.1">
    <property type="protein sequence ID" value="ENSCPRP00005002790.1"/>
    <property type="gene ID" value="ENSCPRG00005002037.1"/>
</dbReference>
<keyword evidence="3" id="KW-0720">Serine protease</keyword>
<keyword evidence="1" id="KW-0645">Protease</keyword>
<dbReference type="PROSITE" id="PS50240">
    <property type="entry name" value="TRYPSIN_DOM"/>
    <property type="match status" value="1"/>
</dbReference>
<dbReference type="Gene3D" id="2.40.10.10">
    <property type="entry name" value="Trypsin-like serine proteases"/>
    <property type="match status" value="2"/>
</dbReference>
<organism evidence="6 7">
    <name type="scientific">Crocodylus porosus</name>
    <name type="common">Saltwater crocodile</name>
    <name type="synonym">Estuarine crocodile</name>
    <dbReference type="NCBI Taxonomy" id="8502"/>
    <lineage>
        <taxon>Eukaryota</taxon>
        <taxon>Metazoa</taxon>
        <taxon>Chordata</taxon>
        <taxon>Craniata</taxon>
        <taxon>Vertebrata</taxon>
        <taxon>Euteleostomi</taxon>
        <taxon>Archelosauria</taxon>
        <taxon>Archosauria</taxon>
        <taxon>Crocodylia</taxon>
        <taxon>Longirostres</taxon>
        <taxon>Crocodylidae</taxon>
        <taxon>Crocodylus</taxon>
    </lineage>
</organism>
<dbReference type="AlphaFoldDB" id="A0A7M4E134"/>
<evidence type="ECO:0000313" key="6">
    <source>
        <dbReference type="Ensembl" id="ENSCPRP00005002790.1"/>
    </source>
</evidence>
<name>A0A7M4E134_CROPO</name>
<dbReference type="CDD" id="cd00190">
    <property type="entry name" value="Tryp_SPc"/>
    <property type="match status" value="1"/>
</dbReference>
<dbReference type="PROSITE" id="PS00134">
    <property type="entry name" value="TRYPSIN_HIS"/>
    <property type="match status" value="1"/>
</dbReference>
<reference evidence="6" key="1">
    <citation type="submission" date="2025-08" db="UniProtKB">
        <authorList>
            <consortium name="Ensembl"/>
        </authorList>
    </citation>
    <scope>IDENTIFICATION</scope>
</reference>
<feature type="domain" description="Peptidase S1" evidence="5">
    <location>
        <begin position="44"/>
        <end position="221"/>
    </location>
</feature>
<keyword evidence="7" id="KW-1185">Reference proteome</keyword>
<evidence type="ECO:0000256" key="1">
    <source>
        <dbReference type="ARBA" id="ARBA00022670"/>
    </source>
</evidence>
<dbReference type="InterPro" id="IPR001254">
    <property type="entry name" value="Trypsin_dom"/>
</dbReference>
<reference evidence="6" key="2">
    <citation type="submission" date="2025-09" db="UniProtKB">
        <authorList>
            <consortium name="Ensembl"/>
        </authorList>
    </citation>
    <scope>IDENTIFICATION</scope>
</reference>
<dbReference type="OMA" id="LKLEINM"/>
<evidence type="ECO:0000256" key="2">
    <source>
        <dbReference type="ARBA" id="ARBA00022801"/>
    </source>
</evidence>
<keyword evidence="4" id="KW-1015">Disulfide bond</keyword>
<evidence type="ECO:0000256" key="3">
    <source>
        <dbReference type="ARBA" id="ARBA00022825"/>
    </source>
</evidence>
<dbReference type="SUPFAM" id="SSF50494">
    <property type="entry name" value="Trypsin-like serine proteases"/>
    <property type="match status" value="1"/>
</dbReference>
<dbReference type="GO" id="GO:0006508">
    <property type="term" value="P:proteolysis"/>
    <property type="evidence" value="ECO:0007669"/>
    <property type="project" value="UniProtKB-KW"/>
</dbReference>
<dbReference type="InterPro" id="IPR009003">
    <property type="entry name" value="Peptidase_S1_PA"/>
</dbReference>
<sequence length="221" mass="25067">MLPLSRHLKLEINMSQKKKQTCFSAEIPGLPLLQVLNPLSGPRIVGGRDAPLGAWPWQVSLQVLRPGLGFRHLCGGALVAERAVLSAAHCAVINNIHGYSLYRWRAVIGINNLFKPERHTVKSSVDEITIHPEYKKETFENDIALFKLDKSLGYSDYIQPICLPFAHFHVNIDNRTQCFITGWGSISEKGKYLLFLIASFFFLLIRSDERNLLQVMAVYYQ</sequence>
<dbReference type="FunFam" id="2.40.10.10:FF:000060">
    <property type="entry name" value="Acrosin"/>
    <property type="match status" value="1"/>
</dbReference>
<dbReference type="InterPro" id="IPR043504">
    <property type="entry name" value="Peptidase_S1_PA_chymotrypsin"/>
</dbReference>
<proteinExistence type="predicted"/>
<evidence type="ECO:0000259" key="5">
    <source>
        <dbReference type="PROSITE" id="PS50240"/>
    </source>
</evidence>
<dbReference type="Proteomes" id="UP000594220">
    <property type="component" value="Unplaced"/>
</dbReference>
<evidence type="ECO:0000256" key="4">
    <source>
        <dbReference type="ARBA" id="ARBA00023157"/>
    </source>
</evidence>
<protein>
    <recommendedName>
        <fullName evidence="5">Peptidase S1 domain-containing protein</fullName>
    </recommendedName>
</protein>
<keyword evidence="2" id="KW-0378">Hydrolase</keyword>
<dbReference type="GO" id="GO:0004252">
    <property type="term" value="F:serine-type endopeptidase activity"/>
    <property type="evidence" value="ECO:0007669"/>
    <property type="project" value="InterPro"/>
</dbReference>
<evidence type="ECO:0000313" key="7">
    <source>
        <dbReference type="Proteomes" id="UP000594220"/>
    </source>
</evidence>